<sequence>MTLRIVYRSYGGDNAKARPPYYSKQTALRSLLTAADAVDHELVFLNDGPVAEPVLELMRGRGEIVALPGLGLFGSLMAALRLPGERGWADDDLVYFCEDDYLHTADALEHLVRAAAQVPAHYFALYGTLPAERAAGRVSDPSHVQPRGWRAQEWDVDGQVWVRVLGTTSTFGVRVGALRTDLPLVRQAKVPHTNMYRDWDVSLAYQGFEPYRWGGLLRDLVLLTPAASLRDRVRSAVLAPFKMGMNLRSHRLPRHRHVLVAASPNLATHLETAYLATGRDWEKVARETGEWTGAAR</sequence>
<proteinExistence type="predicted"/>
<name>A0A6M6JIR0_9PSEU</name>
<evidence type="ECO:0000313" key="1">
    <source>
        <dbReference type="EMBL" id="QJY47053.1"/>
    </source>
</evidence>
<accession>A0A6M6JIR0</accession>
<evidence type="ECO:0008006" key="3">
    <source>
        <dbReference type="Google" id="ProtNLM"/>
    </source>
</evidence>
<dbReference type="AlphaFoldDB" id="A0A6M6JIR0"/>
<organism evidence="1 2">
    <name type="scientific">Pseudonocardia broussonetiae</name>
    <dbReference type="NCBI Taxonomy" id="2736640"/>
    <lineage>
        <taxon>Bacteria</taxon>
        <taxon>Bacillati</taxon>
        <taxon>Actinomycetota</taxon>
        <taxon>Actinomycetes</taxon>
        <taxon>Pseudonocardiales</taxon>
        <taxon>Pseudonocardiaceae</taxon>
        <taxon>Pseudonocardia</taxon>
    </lineage>
</organism>
<dbReference type="RefSeq" id="WP_172159212.1">
    <property type="nucleotide sequence ID" value="NZ_CP053564.1"/>
</dbReference>
<keyword evidence="2" id="KW-1185">Reference proteome</keyword>
<evidence type="ECO:0000313" key="2">
    <source>
        <dbReference type="Proteomes" id="UP000505377"/>
    </source>
</evidence>
<dbReference type="KEGG" id="pbro:HOP40_15560"/>
<protein>
    <recommendedName>
        <fullName evidence="3">Glycosyl transferase family 2</fullName>
    </recommendedName>
</protein>
<dbReference type="Proteomes" id="UP000505377">
    <property type="component" value="Chromosome"/>
</dbReference>
<dbReference type="InterPro" id="IPR029044">
    <property type="entry name" value="Nucleotide-diphossugar_trans"/>
</dbReference>
<reference evidence="1 2" key="1">
    <citation type="submission" date="2020-05" db="EMBL/GenBank/DDBJ databases">
        <authorList>
            <person name="Mo P."/>
        </authorList>
    </citation>
    <scope>NUCLEOTIDE SEQUENCE [LARGE SCALE GENOMIC DNA]</scope>
    <source>
        <strain evidence="1 2">Gen01</strain>
    </source>
</reference>
<gene>
    <name evidence="1" type="ORF">HOP40_15560</name>
</gene>
<dbReference type="SUPFAM" id="SSF53448">
    <property type="entry name" value="Nucleotide-diphospho-sugar transferases"/>
    <property type="match status" value="1"/>
</dbReference>
<dbReference type="EMBL" id="CP053564">
    <property type="protein sequence ID" value="QJY47053.1"/>
    <property type="molecule type" value="Genomic_DNA"/>
</dbReference>